<keyword evidence="6" id="KW-0732">Signal</keyword>
<organism evidence="7 8">
    <name type="scientific">Candidula unifasciata</name>
    <dbReference type="NCBI Taxonomy" id="100452"/>
    <lineage>
        <taxon>Eukaryota</taxon>
        <taxon>Metazoa</taxon>
        <taxon>Spiralia</taxon>
        <taxon>Lophotrochozoa</taxon>
        <taxon>Mollusca</taxon>
        <taxon>Gastropoda</taxon>
        <taxon>Heterobranchia</taxon>
        <taxon>Euthyneura</taxon>
        <taxon>Panpulmonata</taxon>
        <taxon>Eupulmonata</taxon>
        <taxon>Stylommatophora</taxon>
        <taxon>Helicina</taxon>
        <taxon>Helicoidea</taxon>
        <taxon>Geomitridae</taxon>
        <taxon>Candidula</taxon>
    </lineage>
</organism>
<dbReference type="GO" id="GO:0016740">
    <property type="term" value="F:transferase activity"/>
    <property type="evidence" value="ECO:0007669"/>
    <property type="project" value="UniProtKB-KW"/>
</dbReference>
<keyword evidence="3" id="KW-0378">Hydrolase</keyword>
<evidence type="ECO:0000256" key="2">
    <source>
        <dbReference type="ARBA" id="ARBA00022679"/>
    </source>
</evidence>
<keyword evidence="4" id="KW-0520">NAD</keyword>
<dbReference type="OrthoDB" id="10028716at2759"/>
<keyword evidence="5" id="KW-1015">Disulfide bond</keyword>
<evidence type="ECO:0000256" key="6">
    <source>
        <dbReference type="SAM" id="SignalP"/>
    </source>
</evidence>
<keyword evidence="8" id="KW-1185">Reference proteome</keyword>
<proteinExistence type="inferred from homology"/>
<dbReference type="PANTHER" id="PTHR10912">
    <property type="entry name" value="ADP-RIBOSYL CYCLASE"/>
    <property type="match status" value="1"/>
</dbReference>
<gene>
    <name evidence="7" type="ORF">CUNI_LOCUS6450</name>
</gene>
<dbReference type="InterPro" id="IPR003193">
    <property type="entry name" value="ADP-ribosyl_cyclase"/>
</dbReference>
<evidence type="ECO:0000256" key="1">
    <source>
        <dbReference type="ARBA" id="ARBA00005406"/>
    </source>
</evidence>
<evidence type="ECO:0000313" key="8">
    <source>
        <dbReference type="Proteomes" id="UP000678393"/>
    </source>
</evidence>
<reference evidence="7" key="1">
    <citation type="submission" date="2021-04" db="EMBL/GenBank/DDBJ databases">
        <authorList>
            <consortium name="Molecular Ecology Group"/>
        </authorList>
    </citation>
    <scope>NUCLEOTIDE SEQUENCE</scope>
</reference>
<dbReference type="Gene3D" id="1.20.82.10">
    <property type="entry name" value="ADP Ribosyl Cyclase, Chain A, domain 1"/>
    <property type="match status" value="1"/>
</dbReference>
<comment type="caution">
    <text evidence="7">The sequence shown here is derived from an EMBL/GenBank/DDBJ whole genome shotgun (WGS) entry which is preliminary data.</text>
</comment>
<dbReference type="GO" id="GO:0061809">
    <property type="term" value="F:NAD+ nucleosidase activity, cyclic ADP-ribose generating"/>
    <property type="evidence" value="ECO:0007669"/>
    <property type="project" value="InterPro"/>
</dbReference>
<dbReference type="Proteomes" id="UP000678393">
    <property type="component" value="Unassembled WGS sequence"/>
</dbReference>
<keyword evidence="2" id="KW-0808">Transferase</keyword>
<evidence type="ECO:0008006" key="9">
    <source>
        <dbReference type="Google" id="ProtNLM"/>
    </source>
</evidence>
<feature type="signal peptide" evidence="6">
    <location>
        <begin position="1"/>
        <end position="20"/>
    </location>
</feature>
<evidence type="ECO:0000256" key="5">
    <source>
        <dbReference type="ARBA" id="ARBA00023157"/>
    </source>
</evidence>
<name>A0A8S3YZP9_9EUPU</name>
<dbReference type="GO" id="GO:0016849">
    <property type="term" value="F:phosphorus-oxygen lyase activity"/>
    <property type="evidence" value="ECO:0007669"/>
    <property type="project" value="TreeGrafter"/>
</dbReference>
<sequence>MLKSVLMLTSLFTIIVDHHAVRSQGGATQQIEAIVKGRCFAYRFVRPPGLLPIPDVDCDELWANFSSAWTYRESCGQNRSSYENLIHPLNQPLPPNKSLFWEETKDFTHRLANDGKRYVPIESTLIGYVADDLTWCGQTSAPGINFTYCPPYHSCSNEVMFDFWVAASKWFASHAQGEVRVVLNGSLPAGVAYGRNSVFASVELANLRSGIVTKLTALLVHDLDKPKMETCGSQSLLDLKADVLAKNIAFDCLENPPEVKYLLCADLPESPECKQNDCGNLPPYNRGSGVVTGSKEGLCSILLYLALTSVVISMGR</sequence>
<dbReference type="Pfam" id="PF02267">
    <property type="entry name" value="Rib_hydrolayse"/>
    <property type="match status" value="1"/>
</dbReference>
<dbReference type="GO" id="GO:0005886">
    <property type="term" value="C:plasma membrane"/>
    <property type="evidence" value="ECO:0007669"/>
    <property type="project" value="TreeGrafter"/>
</dbReference>
<dbReference type="PANTHER" id="PTHR10912:SF7">
    <property type="entry name" value="ADP-RIBOSYL CYCLASE_CYCLIC ADP-RIBOSE HYDROLASE"/>
    <property type="match status" value="1"/>
</dbReference>
<feature type="chain" id="PRO_5035801496" description="ADP-ribosyl cyclase/cyclic ADP-ribose hydrolase" evidence="6">
    <location>
        <begin position="21"/>
        <end position="316"/>
    </location>
</feature>
<dbReference type="CDD" id="cd04759">
    <property type="entry name" value="Rib_hydrolase"/>
    <property type="match status" value="1"/>
</dbReference>
<protein>
    <recommendedName>
        <fullName evidence="9">ADP-ribosyl cyclase/cyclic ADP-ribose hydrolase</fullName>
    </recommendedName>
</protein>
<comment type="similarity">
    <text evidence="1">Belongs to the ADP-ribosyl cyclase family.</text>
</comment>
<dbReference type="EMBL" id="CAJHNH020000988">
    <property type="protein sequence ID" value="CAG5120892.1"/>
    <property type="molecule type" value="Genomic_DNA"/>
</dbReference>
<dbReference type="Gene3D" id="3.40.50.720">
    <property type="entry name" value="NAD(P)-binding Rossmann-like Domain"/>
    <property type="match status" value="1"/>
</dbReference>
<dbReference type="SUPFAM" id="SSF52309">
    <property type="entry name" value="N-(deoxy)ribosyltransferase-like"/>
    <property type="match status" value="1"/>
</dbReference>
<evidence type="ECO:0000313" key="7">
    <source>
        <dbReference type="EMBL" id="CAG5120892.1"/>
    </source>
</evidence>
<evidence type="ECO:0000256" key="4">
    <source>
        <dbReference type="ARBA" id="ARBA00023027"/>
    </source>
</evidence>
<accession>A0A8S3YZP9</accession>
<evidence type="ECO:0000256" key="3">
    <source>
        <dbReference type="ARBA" id="ARBA00022801"/>
    </source>
</evidence>
<dbReference type="AlphaFoldDB" id="A0A8S3YZP9"/>